<evidence type="ECO:0008006" key="2">
    <source>
        <dbReference type="Google" id="ProtNLM"/>
    </source>
</evidence>
<dbReference type="Gene3D" id="3.30.1460.40">
    <property type="entry name" value="[NiFe]-hydrogenase assembly chaperone, HybE"/>
    <property type="match status" value="1"/>
</dbReference>
<sequence>MIDSPDNAQSIALTVEQVFTKIHLENMQGIPILNPRIHVQTLGFQLFEGRMIGIVITPWLMAMIMFQSEDEDWSELALGRKMPHVFPARKIKFMVNEFDEIGVCQTHSLHSPMNAFSNQQQALTAAQDFIDKLLVDSEAGAQDPVDEDLLGRIMRGEETPEVNLDDFATIEPHEKSIPINVITERKPVKATFDRRDLLRGRFTEGK</sequence>
<dbReference type="InterPro" id="IPR023994">
    <property type="entry name" value="NiFe-hyd_HybE"/>
</dbReference>
<dbReference type="AlphaFoldDB" id="A0A3B1BJ64"/>
<dbReference type="NCBIfam" id="TIGR03993">
    <property type="entry name" value="hydrog_HybE"/>
    <property type="match status" value="1"/>
</dbReference>
<organism evidence="1">
    <name type="scientific">hydrothermal vent metagenome</name>
    <dbReference type="NCBI Taxonomy" id="652676"/>
    <lineage>
        <taxon>unclassified sequences</taxon>
        <taxon>metagenomes</taxon>
        <taxon>ecological metagenomes</taxon>
    </lineage>
</organism>
<accession>A0A3B1BJ64</accession>
<reference evidence="1" key="1">
    <citation type="submission" date="2018-06" db="EMBL/GenBank/DDBJ databases">
        <authorList>
            <person name="Zhirakovskaya E."/>
        </authorList>
    </citation>
    <scope>NUCLEOTIDE SEQUENCE</scope>
</reference>
<dbReference type="Pfam" id="PF11939">
    <property type="entry name" value="NiFe-hyd_HybE"/>
    <property type="match status" value="1"/>
</dbReference>
<gene>
    <name evidence="1" type="ORF">MNBD_GAMMA26-142</name>
</gene>
<evidence type="ECO:0000313" key="1">
    <source>
        <dbReference type="EMBL" id="VAX11824.1"/>
    </source>
</evidence>
<proteinExistence type="predicted"/>
<dbReference type="EMBL" id="UOFX01000093">
    <property type="protein sequence ID" value="VAX11824.1"/>
    <property type="molecule type" value="Genomic_DNA"/>
</dbReference>
<name>A0A3B1BJ64_9ZZZZ</name>
<protein>
    <recommendedName>
        <fullName evidence="2">Hydrogenase maturation factor HoxT/HybE</fullName>
    </recommendedName>
</protein>
<dbReference type="InterPro" id="IPR038530">
    <property type="entry name" value="NiFe-hyd_HybE_sf"/>
</dbReference>